<feature type="compositionally biased region" description="Basic and acidic residues" evidence="8">
    <location>
        <begin position="228"/>
        <end position="240"/>
    </location>
</feature>
<evidence type="ECO:0000259" key="9">
    <source>
        <dbReference type="Pfam" id="PF23602"/>
    </source>
</evidence>
<proteinExistence type="inferred from homology"/>
<evidence type="ECO:0000256" key="7">
    <source>
        <dbReference type="ARBA" id="ARBA00049982"/>
    </source>
</evidence>
<protein>
    <submittedName>
        <fullName evidence="10">TilB-like protein</fullName>
    </submittedName>
</protein>
<dbReference type="AlphaFoldDB" id="A0A2P6TI80"/>
<dbReference type="InterPro" id="IPR056496">
    <property type="entry name" value="CS_DNAAF11_C"/>
</dbReference>
<dbReference type="Gene3D" id="3.80.10.10">
    <property type="entry name" value="Ribonuclease Inhibitor"/>
    <property type="match status" value="1"/>
</dbReference>
<evidence type="ECO:0000256" key="6">
    <source>
        <dbReference type="ARBA" id="ARBA00023273"/>
    </source>
</evidence>
<evidence type="ECO:0000313" key="10">
    <source>
        <dbReference type="EMBL" id="PRW34002.1"/>
    </source>
</evidence>
<gene>
    <name evidence="10" type="ORF">C2E21_7388</name>
</gene>
<dbReference type="InterPro" id="IPR001611">
    <property type="entry name" value="Leu-rich_rpt"/>
</dbReference>
<dbReference type="Proteomes" id="UP000239899">
    <property type="component" value="Unassembled WGS sequence"/>
</dbReference>
<reference evidence="10 11" key="1">
    <citation type="journal article" date="2018" name="Plant J.">
        <title>Genome sequences of Chlorella sorokiniana UTEX 1602 and Micractinium conductrix SAG 241.80: implications to maltose excretion by a green alga.</title>
        <authorList>
            <person name="Arriola M.B."/>
            <person name="Velmurugan N."/>
            <person name="Zhang Y."/>
            <person name="Plunkett M.H."/>
            <person name="Hondzo H."/>
            <person name="Barney B.M."/>
        </authorList>
    </citation>
    <scope>NUCLEOTIDE SEQUENCE [LARGE SCALE GENOMIC DNA]</scope>
    <source>
        <strain evidence="11">UTEX 1602</strain>
    </source>
</reference>
<keyword evidence="2" id="KW-0963">Cytoplasm</keyword>
<evidence type="ECO:0000256" key="5">
    <source>
        <dbReference type="ARBA" id="ARBA00023069"/>
    </source>
</evidence>
<keyword evidence="3" id="KW-0433">Leucine-rich repeat</keyword>
<evidence type="ECO:0000256" key="4">
    <source>
        <dbReference type="ARBA" id="ARBA00022737"/>
    </source>
</evidence>
<dbReference type="GO" id="GO:0005930">
    <property type="term" value="C:axoneme"/>
    <property type="evidence" value="ECO:0007669"/>
    <property type="project" value="UniProtKB-SubCell"/>
</dbReference>
<dbReference type="InterPro" id="IPR032675">
    <property type="entry name" value="LRR_dom_sf"/>
</dbReference>
<dbReference type="EMBL" id="LHPG02000015">
    <property type="protein sequence ID" value="PRW34002.1"/>
    <property type="molecule type" value="Genomic_DNA"/>
</dbReference>
<dbReference type="OrthoDB" id="10250990at2759"/>
<evidence type="ECO:0000256" key="2">
    <source>
        <dbReference type="ARBA" id="ARBA00022490"/>
    </source>
</evidence>
<keyword evidence="11" id="KW-1185">Reference proteome</keyword>
<dbReference type="Pfam" id="PF14580">
    <property type="entry name" value="LRR_9"/>
    <property type="match status" value="1"/>
</dbReference>
<dbReference type="PANTHER" id="PTHR18849">
    <property type="entry name" value="LEUCINE RICH REPEAT PROTEIN"/>
    <property type="match status" value="1"/>
</dbReference>
<dbReference type="Pfam" id="PF23602">
    <property type="entry name" value="CS_DNAAF11_C"/>
    <property type="match status" value="1"/>
</dbReference>
<feature type="domain" description="Dynein axonemal assembly factor 11-like CS" evidence="9">
    <location>
        <begin position="267"/>
        <end position="355"/>
    </location>
</feature>
<comment type="caution">
    <text evidence="10">The sequence shown here is derived from an EMBL/GenBank/DDBJ whole genome shotgun (WGS) entry which is preliminary data.</text>
</comment>
<accession>A0A2P6TI80</accession>
<feature type="region of interest" description="Disordered" evidence="8">
    <location>
        <begin position="228"/>
        <end position="257"/>
    </location>
</feature>
<comment type="similarity">
    <text evidence="7">Belongs to the tilB family.</text>
</comment>
<keyword evidence="6" id="KW-0966">Cell projection</keyword>
<evidence type="ECO:0000256" key="1">
    <source>
        <dbReference type="ARBA" id="ARBA00004430"/>
    </source>
</evidence>
<dbReference type="SUPFAM" id="SSF52058">
    <property type="entry name" value="L domain-like"/>
    <property type="match status" value="1"/>
</dbReference>
<dbReference type="STRING" id="3076.A0A2P6TI80"/>
<keyword evidence="5" id="KW-0969">Cilium</keyword>
<sequence length="426" mass="46385">MAPITEALLVRRAEHNDGRLATLQEVALHQQGIERIELLNQLCRRLRILYLQNNLICKIERLNRLKELEVLNLAVNNIQRVQNLQRCESLRCLDLSVNFIDYRAGLLSLRSLQENEHLEELHLLGNPCTRWPGYRPYVVGTLPRLRRLDGEPVLPSERISAAQQLPTLEARLREELLAEGIDPDAAAQVEDDSLLDAEQIPETGYMDETGQLRRPWCPATRILDHREAAAEAAAAEEKRRPAQTLGGDGLGLEAPEPPPRICFPEVKEGEPLYQKNEGKWEFTLQESADGHSLQLDVALGRYLDTSAIQADVQPSYVRLLARGRLLQLALPAEVRPDAAVAQRSKTTGNLLVTMPLAAASAVGTPGGSAPVGVLRPENAAGGKASGRGSKAAVRGAEVPELVPALVSTAAAAGAAAGNDDDDLPPL</sequence>
<dbReference type="FunFam" id="3.80.10.10:FF:000052">
    <property type="entry name" value="Leucine rich repeat containing 6"/>
    <property type="match status" value="1"/>
</dbReference>
<name>A0A2P6TI80_CHLSO</name>
<comment type="subcellular location">
    <subcellularLocation>
        <location evidence="1">Cytoplasm</location>
        <location evidence="1">Cytoskeleton</location>
        <location evidence="1">Cilium axoneme</location>
    </subcellularLocation>
</comment>
<dbReference type="PROSITE" id="PS51450">
    <property type="entry name" value="LRR"/>
    <property type="match status" value="2"/>
</dbReference>
<evidence type="ECO:0000256" key="3">
    <source>
        <dbReference type="ARBA" id="ARBA00022614"/>
    </source>
</evidence>
<evidence type="ECO:0000313" key="11">
    <source>
        <dbReference type="Proteomes" id="UP000239899"/>
    </source>
</evidence>
<organism evidence="10 11">
    <name type="scientific">Chlorella sorokiniana</name>
    <name type="common">Freshwater green alga</name>
    <dbReference type="NCBI Taxonomy" id="3076"/>
    <lineage>
        <taxon>Eukaryota</taxon>
        <taxon>Viridiplantae</taxon>
        <taxon>Chlorophyta</taxon>
        <taxon>core chlorophytes</taxon>
        <taxon>Trebouxiophyceae</taxon>
        <taxon>Chlorellales</taxon>
        <taxon>Chlorellaceae</taxon>
        <taxon>Chlorella clade</taxon>
        <taxon>Chlorella</taxon>
    </lineage>
</organism>
<keyword evidence="4" id="KW-0677">Repeat</keyword>
<dbReference type="PANTHER" id="PTHR18849:SF0">
    <property type="entry name" value="CILIA- AND FLAGELLA-ASSOCIATED PROTEIN 410-RELATED"/>
    <property type="match status" value="1"/>
</dbReference>
<evidence type="ECO:0000256" key="8">
    <source>
        <dbReference type="SAM" id="MobiDB-lite"/>
    </source>
</evidence>